<evidence type="ECO:0000256" key="1">
    <source>
        <dbReference type="SAM" id="MobiDB-lite"/>
    </source>
</evidence>
<dbReference type="AlphaFoldDB" id="A0AAU8PPZ2"/>
<proteinExistence type="predicted"/>
<feature type="chain" id="PRO_5043560553" evidence="2">
    <location>
        <begin position="20"/>
        <end position="73"/>
    </location>
</feature>
<name>A0AAU8PPZ2_EDWPI</name>
<protein>
    <submittedName>
        <fullName evidence="3">Lipoprotein</fullName>
    </submittedName>
</protein>
<keyword evidence="3" id="KW-0449">Lipoprotein</keyword>
<evidence type="ECO:0000256" key="2">
    <source>
        <dbReference type="SAM" id="SignalP"/>
    </source>
</evidence>
<keyword evidence="3" id="KW-0614">Plasmid</keyword>
<feature type="signal peptide" evidence="2">
    <location>
        <begin position="1"/>
        <end position="19"/>
    </location>
</feature>
<sequence length="73" mass="7775">MNLKTLSVVAMALSLGACASVPPPPHCEDNGKGMQPINPEMLTQEQINAHRAAHQAKPNNQLPLGHPRNGGHH</sequence>
<gene>
    <name evidence="3" type="ordered locus">ETAE_p007</name>
</gene>
<geneLocation type="plasmid" evidence="3 4">
    <name>pEIB202</name>
</geneLocation>
<organism evidence="3 4">
    <name type="scientific">Edwardsiella piscicida</name>
    <dbReference type="NCBI Taxonomy" id="1263550"/>
    <lineage>
        <taxon>Bacteria</taxon>
        <taxon>Pseudomonadati</taxon>
        <taxon>Pseudomonadota</taxon>
        <taxon>Gammaproteobacteria</taxon>
        <taxon>Enterobacterales</taxon>
        <taxon>Hafniaceae</taxon>
        <taxon>Edwardsiella</taxon>
    </lineage>
</organism>
<keyword evidence="2" id="KW-0732">Signal</keyword>
<evidence type="ECO:0000313" key="4">
    <source>
        <dbReference type="Proteomes" id="UP000002634"/>
    </source>
</evidence>
<feature type="region of interest" description="Disordered" evidence="1">
    <location>
        <begin position="49"/>
        <end position="73"/>
    </location>
</feature>
<evidence type="ECO:0000313" key="3">
    <source>
        <dbReference type="EMBL" id="ACY86390.1"/>
    </source>
</evidence>
<dbReference type="PROSITE" id="PS51257">
    <property type="entry name" value="PROKAR_LIPOPROTEIN"/>
    <property type="match status" value="1"/>
</dbReference>
<keyword evidence="4" id="KW-1185">Reference proteome</keyword>
<dbReference type="KEGG" id="etr:ETAE_p007"/>
<accession>A0AAU8PPZ2</accession>
<reference evidence="3 4" key="1">
    <citation type="journal article" date="2009" name="PLoS ONE">
        <title>Genome sequence of the versatile fish pathogen Edwardsiella tarda provides insights into its adaptation to broad host ranges and intracellular niches.</title>
        <authorList>
            <person name="Wang Q."/>
            <person name="Yang M."/>
            <person name="Xiao J."/>
            <person name="Wu H."/>
            <person name="Wang X."/>
            <person name="Lv Y."/>
            <person name="Xu L."/>
            <person name="Zheng H."/>
            <person name="Wang S."/>
            <person name="Zhao G."/>
            <person name="Liu Q."/>
            <person name="Zhang Y."/>
        </authorList>
    </citation>
    <scope>NUCLEOTIDE SEQUENCE [LARGE SCALE GENOMIC DNA]</scope>
    <source>
        <strain evidence="4">EIB202 / CCTCC M208068</strain>
    </source>
</reference>
<dbReference type="EMBL" id="CP001136">
    <property type="protein sequence ID" value="ACY86390.1"/>
    <property type="molecule type" value="Genomic_DNA"/>
</dbReference>
<dbReference type="Proteomes" id="UP000002634">
    <property type="component" value="Plasmid pEIB202"/>
</dbReference>